<feature type="region of interest" description="Disordered" evidence="6">
    <location>
        <begin position="285"/>
        <end position="312"/>
    </location>
</feature>
<feature type="compositionally biased region" description="Gly residues" evidence="6">
    <location>
        <begin position="296"/>
        <end position="305"/>
    </location>
</feature>
<keyword evidence="9" id="KW-1185">Reference proteome</keyword>
<keyword evidence="2" id="KW-1003">Cell membrane</keyword>
<evidence type="ECO:0000313" key="9">
    <source>
        <dbReference type="Proteomes" id="UP000198280"/>
    </source>
</evidence>
<dbReference type="EMBL" id="FZOF01000023">
    <property type="protein sequence ID" value="SNT39224.1"/>
    <property type="molecule type" value="Genomic_DNA"/>
</dbReference>
<dbReference type="AlphaFoldDB" id="A0A239MB48"/>
<keyword evidence="4 7" id="KW-1133">Transmembrane helix</keyword>
<dbReference type="RefSeq" id="WP_089227489.1">
    <property type="nucleotide sequence ID" value="NZ_FZOF01000023.1"/>
</dbReference>
<organism evidence="8 9">
    <name type="scientific">Actinacidiphila glaucinigra</name>
    <dbReference type="NCBI Taxonomy" id="235986"/>
    <lineage>
        <taxon>Bacteria</taxon>
        <taxon>Bacillati</taxon>
        <taxon>Actinomycetota</taxon>
        <taxon>Actinomycetes</taxon>
        <taxon>Kitasatosporales</taxon>
        <taxon>Streptomycetaceae</taxon>
        <taxon>Actinacidiphila</taxon>
    </lineage>
</organism>
<dbReference type="InterPro" id="IPR017039">
    <property type="entry name" value="Virul_fac_BrkB"/>
</dbReference>
<evidence type="ECO:0000256" key="1">
    <source>
        <dbReference type="ARBA" id="ARBA00004651"/>
    </source>
</evidence>
<feature type="transmembrane region" description="Helical" evidence="7">
    <location>
        <begin position="257"/>
        <end position="278"/>
    </location>
</feature>
<evidence type="ECO:0000256" key="7">
    <source>
        <dbReference type="SAM" id="Phobius"/>
    </source>
</evidence>
<dbReference type="PANTHER" id="PTHR30213">
    <property type="entry name" value="INNER MEMBRANE PROTEIN YHJD"/>
    <property type="match status" value="1"/>
</dbReference>
<dbReference type="OrthoDB" id="3772792at2"/>
<feature type="transmembrane region" description="Helical" evidence="7">
    <location>
        <begin position="183"/>
        <end position="206"/>
    </location>
</feature>
<evidence type="ECO:0000256" key="4">
    <source>
        <dbReference type="ARBA" id="ARBA00022989"/>
    </source>
</evidence>
<proteinExistence type="predicted"/>
<sequence length="312" mass="32958">MKGRPRVSIPEGLRARFADLPGRARALRADTERRFPIVTRLAARLLSVNVLDAATRLAAQAFLTAVPLLFVIASLAPESVRKELLDSLVRVLGLSGPSREQLRSVYESDPGSLRQTVGVVGTLMALLSATACSRAMQRVCERAWHLPKSAARIAAWRWFAWVCAALLYLAVQGPLREGFGVGRWLGVPLSLVTAVAIWWWTQHLLLGGRIGWRPLLPGALLTAVLLEAAVFAAPLYVPTALNRSLQTYGSLGSVFTLLSGLIALSVVATVSLTVGAVFHGDEPGAGAVPAAPGPPGEGRAGGGQAAGERSGL</sequence>
<feature type="transmembrane region" description="Helical" evidence="7">
    <location>
        <begin position="153"/>
        <end position="171"/>
    </location>
</feature>
<comment type="subcellular location">
    <subcellularLocation>
        <location evidence="1">Cell membrane</location>
        <topology evidence="1">Multi-pass membrane protein</topology>
    </subcellularLocation>
</comment>
<protein>
    <submittedName>
        <fullName evidence="8">Membrane protein</fullName>
    </submittedName>
</protein>
<dbReference type="PANTHER" id="PTHR30213:SF0">
    <property type="entry name" value="UPF0761 MEMBRANE PROTEIN YIHY"/>
    <property type="match status" value="1"/>
</dbReference>
<evidence type="ECO:0000256" key="6">
    <source>
        <dbReference type="SAM" id="MobiDB-lite"/>
    </source>
</evidence>
<accession>A0A239MB48</accession>
<feature type="transmembrane region" description="Helical" evidence="7">
    <location>
        <begin position="218"/>
        <end position="237"/>
    </location>
</feature>
<evidence type="ECO:0000256" key="3">
    <source>
        <dbReference type="ARBA" id="ARBA00022692"/>
    </source>
</evidence>
<evidence type="ECO:0000256" key="2">
    <source>
        <dbReference type="ARBA" id="ARBA00022475"/>
    </source>
</evidence>
<dbReference type="Proteomes" id="UP000198280">
    <property type="component" value="Unassembled WGS sequence"/>
</dbReference>
<keyword evidence="5 7" id="KW-0472">Membrane</keyword>
<name>A0A239MB48_9ACTN</name>
<gene>
    <name evidence="8" type="ORF">SAMN05216252_12362</name>
</gene>
<dbReference type="GO" id="GO:0005886">
    <property type="term" value="C:plasma membrane"/>
    <property type="evidence" value="ECO:0007669"/>
    <property type="project" value="UniProtKB-SubCell"/>
</dbReference>
<evidence type="ECO:0000256" key="5">
    <source>
        <dbReference type="ARBA" id="ARBA00023136"/>
    </source>
</evidence>
<reference evidence="8 9" key="1">
    <citation type="submission" date="2017-06" db="EMBL/GenBank/DDBJ databases">
        <authorList>
            <person name="Kim H.J."/>
            <person name="Triplett B.A."/>
        </authorList>
    </citation>
    <scope>NUCLEOTIDE SEQUENCE [LARGE SCALE GENOMIC DNA]</scope>
    <source>
        <strain evidence="8 9">CGMCC 4.1858</strain>
    </source>
</reference>
<dbReference type="Pfam" id="PF03631">
    <property type="entry name" value="Virul_fac_BrkB"/>
    <property type="match status" value="1"/>
</dbReference>
<keyword evidence="3 7" id="KW-0812">Transmembrane</keyword>
<evidence type="ECO:0000313" key="8">
    <source>
        <dbReference type="EMBL" id="SNT39224.1"/>
    </source>
</evidence>